<gene>
    <name evidence="1" type="ORF">J2S42_000706</name>
</gene>
<evidence type="ECO:0000313" key="2">
    <source>
        <dbReference type="Proteomes" id="UP001240236"/>
    </source>
</evidence>
<protein>
    <submittedName>
        <fullName evidence="1">DNA-binding response OmpR family regulator</fullName>
    </submittedName>
</protein>
<dbReference type="EMBL" id="JAUSUZ010000001">
    <property type="protein sequence ID" value="MDQ0364037.1"/>
    <property type="molecule type" value="Genomic_DNA"/>
</dbReference>
<accession>A0AAE4AVI3</accession>
<name>A0AAE4AVI3_9ACTN</name>
<dbReference type="InterPro" id="IPR016032">
    <property type="entry name" value="Sig_transdc_resp-reg_C-effctor"/>
</dbReference>
<sequence length="69" mass="6997">MLGPLTVRYGGRDGLMPGAKARTVLGHLVAHAGHLVTTDALIAEVWAGTPPATAANTLPGRGRGHVCST</sequence>
<evidence type="ECO:0000313" key="1">
    <source>
        <dbReference type="EMBL" id="MDQ0364037.1"/>
    </source>
</evidence>
<dbReference type="RefSeq" id="WP_307235122.1">
    <property type="nucleotide sequence ID" value="NZ_JAUSUZ010000001.1"/>
</dbReference>
<dbReference type="SUPFAM" id="SSF46894">
    <property type="entry name" value="C-terminal effector domain of the bipartite response regulators"/>
    <property type="match status" value="1"/>
</dbReference>
<dbReference type="Gene3D" id="1.10.10.10">
    <property type="entry name" value="Winged helix-like DNA-binding domain superfamily/Winged helix DNA-binding domain"/>
    <property type="match status" value="1"/>
</dbReference>
<dbReference type="InterPro" id="IPR036388">
    <property type="entry name" value="WH-like_DNA-bd_sf"/>
</dbReference>
<comment type="caution">
    <text evidence="1">The sequence shown here is derived from an EMBL/GenBank/DDBJ whole genome shotgun (WGS) entry which is preliminary data.</text>
</comment>
<keyword evidence="1" id="KW-0238">DNA-binding</keyword>
<organism evidence="1 2">
    <name type="scientific">Catenuloplanes indicus</name>
    <dbReference type="NCBI Taxonomy" id="137267"/>
    <lineage>
        <taxon>Bacteria</taxon>
        <taxon>Bacillati</taxon>
        <taxon>Actinomycetota</taxon>
        <taxon>Actinomycetes</taxon>
        <taxon>Micromonosporales</taxon>
        <taxon>Micromonosporaceae</taxon>
        <taxon>Catenuloplanes</taxon>
    </lineage>
</organism>
<reference evidence="1 2" key="1">
    <citation type="submission" date="2023-07" db="EMBL/GenBank/DDBJ databases">
        <title>Sequencing the genomes of 1000 actinobacteria strains.</title>
        <authorList>
            <person name="Klenk H.-P."/>
        </authorList>
    </citation>
    <scope>NUCLEOTIDE SEQUENCE [LARGE SCALE GENOMIC DNA]</scope>
    <source>
        <strain evidence="1 2">DSM 44709</strain>
    </source>
</reference>
<proteinExistence type="predicted"/>
<dbReference type="GO" id="GO:0003677">
    <property type="term" value="F:DNA binding"/>
    <property type="evidence" value="ECO:0007669"/>
    <property type="project" value="UniProtKB-KW"/>
</dbReference>
<dbReference type="Proteomes" id="UP001240236">
    <property type="component" value="Unassembled WGS sequence"/>
</dbReference>
<dbReference type="AlphaFoldDB" id="A0AAE4AVI3"/>
<keyword evidence="2" id="KW-1185">Reference proteome</keyword>
<dbReference type="GO" id="GO:0006355">
    <property type="term" value="P:regulation of DNA-templated transcription"/>
    <property type="evidence" value="ECO:0007669"/>
    <property type="project" value="InterPro"/>
</dbReference>